<evidence type="ECO:0000313" key="3">
    <source>
        <dbReference type="Proteomes" id="UP000036395"/>
    </source>
</evidence>
<protein>
    <submittedName>
        <fullName evidence="1">Uncharacterized protein</fullName>
    </submittedName>
</protein>
<dbReference type="Proteomes" id="UP000036395">
    <property type="component" value="Unassembled WGS sequence"/>
</dbReference>
<keyword evidence="4" id="KW-1185">Reference proteome</keyword>
<evidence type="ECO:0000313" key="2">
    <source>
        <dbReference type="EMBL" id="SEC70591.1"/>
    </source>
</evidence>
<dbReference type="STRING" id="47884.SAMN04490203_2948"/>
<dbReference type="RefSeq" id="WP_048383195.1">
    <property type="nucleotide sequence ID" value="NZ_FNRS01000001.1"/>
</dbReference>
<dbReference type="OrthoDB" id="7005654at2"/>
<proteinExistence type="predicted"/>
<dbReference type="PATRIC" id="fig|47884.3.peg.4357"/>
<evidence type="ECO:0000313" key="4">
    <source>
        <dbReference type="Proteomes" id="UP000183155"/>
    </source>
</evidence>
<reference evidence="1 3" key="1">
    <citation type="submission" date="2015-02" db="EMBL/GenBank/DDBJ databases">
        <title>Pseudomonas helleri sp. nov. and Pseudomonas weihenstephanensis sp. nov., isolated from raw cows milk.</title>
        <authorList>
            <person name="von Neubeck M."/>
            <person name="Huptas C."/>
            <person name="Wenning M."/>
            <person name="Scherer S."/>
        </authorList>
    </citation>
    <scope>NUCLEOTIDE SEQUENCE [LARGE SCALE GENOMIC DNA]</scope>
    <source>
        <strain evidence="1 3">DSM 21104</strain>
    </source>
</reference>
<gene>
    <name evidence="2" type="ORF">SAMN04490203_2948</name>
    <name evidence="1" type="ORF">TU78_19280</name>
</gene>
<name>A0A0J6GP03_PSETA</name>
<reference evidence="2 4" key="2">
    <citation type="submission" date="2016-10" db="EMBL/GenBank/DDBJ databases">
        <authorList>
            <person name="Varghese N."/>
            <person name="Submissions S."/>
        </authorList>
    </citation>
    <scope>NUCLEOTIDE SEQUENCE [LARGE SCALE GENOMIC DNA]</scope>
    <source>
        <strain evidence="2 4">BS3652</strain>
    </source>
</reference>
<dbReference type="EMBL" id="JYLA01000008">
    <property type="protein sequence ID" value="KMM83330.1"/>
    <property type="molecule type" value="Genomic_DNA"/>
</dbReference>
<dbReference type="Proteomes" id="UP000183155">
    <property type="component" value="Unassembled WGS sequence"/>
</dbReference>
<dbReference type="AlphaFoldDB" id="A0A0J6GP03"/>
<accession>A0A0J6GP03</accession>
<evidence type="ECO:0000313" key="1">
    <source>
        <dbReference type="EMBL" id="KMM83330.1"/>
    </source>
</evidence>
<dbReference type="EMBL" id="FNRS01000001">
    <property type="protein sequence ID" value="SEC70591.1"/>
    <property type="molecule type" value="Genomic_DNA"/>
</dbReference>
<comment type="caution">
    <text evidence="1">The sequence shown here is derived from an EMBL/GenBank/DDBJ whole genome shotgun (WGS) entry which is preliminary data.</text>
</comment>
<sequence>MSELTDRQRAAIEMFEAAAQTASDIVNKPADEIVETGSGPSPTLLALAKMITDLSGGLLLPRKKVTPSAGAALALDVAYTAGVSFFDVTLDEPQCALSFLNADVPAGYTWSFTVRLRQGTGANKITFPANVHWPSKRPPVLAYDAGAADVLTFMSDDNGWLGFSDGSWFDVSFPA</sequence>
<organism evidence="1 3">
    <name type="scientific">Pseudomonas taetrolens</name>
    <dbReference type="NCBI Taxonomy" id="47884"/>
    <lineage>
        <taxon>Bacteria</taxon>
        <taxon>Pseudomonadati</taxon>
        <taxon>Pseudomonadota</taxon>
        <taxon>Gammaproteobacteria</taxon>
        <taxon>Pseudomonadales</taxon>
        <taxon>Pseudomonadaceae</taxon>
        <taxon>Pseudomonas</taxon>
    </lineage>
</organism>